<dbReference type="InterPro" id="IPR046714">
    <property type="entry name" value="DUF6787"/>
</dbReference>
<sequence>MLERFKQKWDIKSNFQLVIILIVFSVTGRTALYVRKGVFYLLGINADTSYWIKVPLYILIVVPAYQILFMIVGTLFGQYKFALAFEKKMLSRFKFKKS</sequence>
<accession>A0A9X3F5D2</accession>
<evidence type="ECO:0000259" key="2">
    <source>
        <dbReference type="Pfam" id="PF20584"/>
    </source>
</evidence>
<dbReference type="Pfam" id="PF20584">
    <property type="entry name" value="DUF6787"/>
    <property type="match status" value="1"/>
</dbReference>
<reference evidence="3" key="1">
    <citation type="submission" date="2022-11" db="EMBL/GenBank/DDBJ databases">
        <title>Marilongibacter aestuarii gen. nov., sp. nov., isolated from tidal flat sediment.</title>
        <authorList>
            <person name="Jiayan W."/>
        </authorList>
    </citation>
    <scope>NUCLEOTIDE SEQUENCE</scope>
    <source>
        <strain evidence="3">Z1-6</strain>
    </source>
</reference>
<keyword evidence="4" id="KW-1185">Reference proteome</keyword>
<feature type="transmembrane region" description="Helical" evidence="1">
    <location>
        <begin position="15"/>
        <end position="34"/>
    </location>
</feature>
<dbReference type="RefSeq" id="WP_343332416.1">
    <property type="nucleotide sequence ID" value="NZ_JAPOHD010000013.1"/>
</dbReference>
<name>A0A9X3F5D2_9BACT</name>
<keyword evidence="1" id="KW-0472">Membrane</keyword>
<comment type="caution">
    <text evidence="3">The sequence shown here is derived from an EMBL/GenBank/DDBJ whole genome shotgun (WGS) entry which is preliminary data.</text>
</comment>
<dbReference type="Proteomes" id="UP001145087">
    <property type="component" value="Unassembled WGS sequence"/>
</dbReference>
<evidence type="ECO:0000313" key="3">
    <source>
        <dbReference type="EMBL" id="MCY1720082.1"/>
    </source>
</evidence>
<proteinExistence type="predicted"/>
<feature type="domain" description="DUF6787" evidence="2">
    <location>
        <begin position="19"/>
        <end position="95"/>
    </location>
</feature>
<organism evidence="3 4">
    <name type="scientific">Draconibacterium aestuarii</name>
    <dbReference type="NCBI Taxonomy" id="2998507"/>
    <lineage>
        <taxon>Bacteria</taxon>
        <taxon>Pseudomonadati</taxon>
        <taxon>Bacteroidota</taxon>
        <taxon>Bacteroidia</taxon>
        <taxon>Marinilabiliales</taxon>
        <taxon>Prolixibacteraceae</taxon>
        <taxon>Draconibacterium</taxon>
    </lineage>
</organism>
<evidence type="ECO:0000313" key="4">
    <source>
        <dbReference type="Proteomes" id="UP001145087"/>
    </source>
</evidence>
<gene>
    <name evidence="3" type="ORF">OU798_06995</name>
</gene>
<dbReference type="AlphaFoldDB" id="A0A9X3F5D2"/>
<keyword evidence="1" id="KW-0812">Transmembrane</keyword>
<protein>
    <recommendedName>
        <fullName evidence="2">DUF6787 domain-containing protein</fullName>
    </recommendedName>
</protein>
<feature type="transmembrane region" description="Helical" evidence="1">
    <location>
        <begin position="54"/>
        <end position="79"/>
    </location>
</feature>
<dbReference type="EMBL" id="JAPOHD010000013">
    <property type="protein sequence ID" value="MCY1720082.1"/>
    <property type="molecule type" value="Genomic_DNA"/>
</dbReference>
<keyword evidence="1" id="KW-1133">Transmembrane helix</keyword>
<evidence type="ECO:0000256" key="1">
    <source>
        <dbReference type="SAM" id="Phobius"/>
    </source>
</evidence>